<accession>A0A5B8UJ47</accession>
<sequence>MGNRNLFSAHGNTERQKKVPVLAGGATGKGNRDADWTAGNKAGAKIVTETGKEVKESPVLSWRKQEEVRELSTLPPLFVLTKTYFQGMQTNGAKWLTFLLLAAAVNAAAQTDSLAFAQARWTVQPLAKGIEWKTVYFEKGSLFGAAENINLIEISPKQKGYKLHVVHSDSLEPTSVLAMRSRALAAVNGSFFKMRGLDPDESKKVAGKAPLERSLLGYNRSVVYLREGDSVIAENKEKDNARKRHNQGSVVIRKRAVSLVKDSADINWEHQLRGEDVMSTGPVLIVNGQDQLLTKDAFTTDRHPRTAIGKRRDGTLVLLVVDGRAAESAGASLPELQAVFRWLRCTEAINLDGGGSTTMYIKGQPFNGVVNYPTDNKKWDHEGEREVANALVIVAR</sequence>
<reference evidence="2 3" key="1">
    <citation type="journal article" date="2015" name="Int. J. Syst. Evol. Microbiol.">
        <title>Flavisolibacter ginsenosidimutans sp. nov., with ginsenoside-converting activity isolated from soil used for cultivating ginseng.</title>
        <authorList>
            <person name="Zhao Y."/>
            <person name="Liu Q."/>
            <person name="Kang M.S."/>
            <person name="Jin F."/>
            <person name="Yu H."/>
            <person name="Im W.T."/>
        </authorList>
    </citation>
    <scope>NUCLEOTIDE SEQUENCE [LARGE SCALE GENOMIC DNA]</scope>
    <source>
        <strain evidence="2 3">Gsoil 636</strain>
    </source>
</reference>
<organism evidence="2 3">
    <name type="scientific">Flavisolibacter ginsenosidimutans</name>
    <dbReference type="NCBI Taxonomy" id="661481"/>
    <lineage>
        <taxon>Bacteria</taxon>
        <taxon>Pseudomonadati</taxon>
        <taxon>Bacteroidota</taxon>
        <taxon>Chitinophagia</taxon>
        <taxon>Chitinophagales</taxon>
        <taxon>Chitinophagaceae</taxon>
        <taxon>Flavisolibacter</taxon>
    </lineage>
</organism>
<keyword evidence="3" id="KW-1185">Reference proteome</keyword>
<evidence type="ECO:0000313" key="2">
    <source>
        <dbReference type="EMBL" id="QEC56422.1"/>
    </source>
</evidence>
<evidence type="ECO:0000313" key="3">
    <source>
        <dbReference type="Proteomes" id="UP000321204"/>
    </source>
</evidence>
<keyword evidence="2" id="KW-0378">Hydrolase</keyword>
<keyword evidence="2" id="KW-0326">Glycosidase</keyword>
<dbReference type="RefSeq" id="WP_146787098.1">
    <property type="nucleotide sequence ID" value="NZ_BAABIO010000001.1"/>
</dbReference>
<dbReference type="Pfam" id="PF09992">
    <property type="entry name" value="NAGPA"/>
    <property type="match status" value="1"/>
</dbReference>
<dbReference type="GO" id="GO:0016798">
    <property type="term" value="F:hydrolase activity, acting on glycosyl bonds"/>
    <property type="evidence" value="ECO:0007669"/>
    <property type="project" value="UniProtKB-KW"/>
</dbReference>
<protein>
    <submittedName>
        <fullName evidence="2">Phosphodiester glycosidase family protein</fullName>
    </submittedName>
</protein>
<dbReference type="EMBL" id="CP042433">
    <property type="protein sequence ID" value="QEC56422.1"/>
    <property type="molecule type" value="Genomic_DNA"/>
</dbReference>
<dbReference type="Proteomes" id="UP000321204">
    <property type="component" value="Chromosome"/>
</dbReference>
<dbReference type="InterPro" id="IPR018711">
    <property type="entry name" value="NAGPA"/>
</dbReference>
<dbReference type="PANTHER" id="PTHR40446:SF2">
    <property type="entry name" value="N-ACETYLGLUCOSAMINE-1-PHOSPHODIESTER ALPHA-N-ACETYLGLUCOSAMINIDASE"/>
    <property type="match status" value="1"/>
</dbReference>
<gene>
    <name evidence="2" type="ORF">FSB75_11135</name>
</gene>
<dbReference type="OrthoDB" id="9809781at2"/>
<dbReference type="AlphaFoldDB" id="A0A5B8UJ47"/>
<dbReference type="KEGG" id="fgg:FSB75_11135"/>
<feature type="domain" description="Phosphodiester glycosidase" evidence="1">
    <location>
        <begin position="183"/>
        <end position="393"/>
    </location>
</feature>
<proteinExistence type="predicted"/>
<evidence type="ECO:0000259" key="1">
    <source>
        <dbReference type="Pfam" id="PF09992"/>
    </source>
</evidence>
<name>A0A5B8UJ47_9BACT</name>
<dbReference type="PANTHER" id="PTHR40446">
    <property type="entry name" value="N-ACETYLGLUCOSAMINE-1-PHOSPHODIESTER ALPHA-N-ACETYLGLUCOSAMINIDASE"/>
    <property type="match status" value="1"/>
</dbReference>